<dbReference type="EMBL" id="CP106735">
    <property type="protein sequence ID" value="UXX80453.1"/>
    <property type="molecule type" value="Genomic_DNA"/>
</dbReference>
<dbReference type="InterPro" id="IPR036291">
    <property type="entry name" value="NAD(P)-bd_dom_sf"/>
</dbReference>
<evidence type="ECO:0000313" key="2">
    <source>
        <dbReference type="Proteomes" id="UP001062165"/>
    </source>
</evidence>
<protein>
    <submittedName>
        <fullName evidence="1">SDR family oxidoreductase</fullName>
    </submittedName>
</protein>
<name>A0ABY6D2V9_9BACT</name>
<proteinExistence type="predicted"/>
<reference evidence="1" key="1">
    <citation type="submission" date="2022-10" db="EMBL/GenBank/DDBJ databases">
        <title>Comparative genomics and taxonomic characterization of three novel marine species of genus Reichenbachiella exhibiting antioxidant and polysaccharide degradation activities.</title>
        <authorList>
            <person name="Muhammad N."/>
            <person name="Lee Y.-J."/>
            <person name="Ko J."/>
            <person name="Kim S.-G."/>
        </authorList>
    </citation>
    <scope>NUCLEOTIDE SEQUENCE</scope>
    <source>
        <strain evidence="1">Wsw4-B4</strain>
    </source>
</reference>
<dbReference type="SUPFAM" id="SSF51735">
    <property type="entry name" value="NAD(P)-binding Rossmann-fold domains"/>
    <property type="match status" value="1"/>
</dbReference>
<dbReference type="PANTHER" id="PTHR48079">
    <property type="entry name" value="PROTEIN YEEZ"/>
    <property type="match status" value="1"/>
</dbReference>
<sequence length="267" mass="29539">MKTVSILGCGWLGLPLGKHLAKAGYVVKGSTTHASKMAQIEEASIRPYHLTFAPDLEGEAEDFFDSDVLLINLPPRNKDGQADFHQNQLLAIRERIESSHVLFISSTAVYPANDEEVTEADASADCVTRGGIHLLEMERLFSESHDIRTTVIRFGGLYGSDRHPGRFLAGKQGLSGAHNPVNMIHLEDCIGVIRAVIAKDIWGEVFNACAPLQETRQSFYEKAAVALGVAPPSFTDAPAPFKKVNVDKLLRMTNYRFNIERNYWISL</sequence>
<dbReference type="InterPro" id="IPR051783">
    <property type="entry name" value="NAD(P)-dependent_oxidoreduct"/>
</dbReference>
<dbReference type="Proteomes" id="UP001062165">
    <property type="component" value="Chromosome"/>
</dbReference>
<dbReference type="RefSeq" id="WP_263052183.1">
    <property type="nucleotide sequence ID" value="NZ_CP106735.1"/>
</dbReference>
<dbReference type="CDD" id="cd05266">
    <property type="entry name" value="SDR_a4"/>
    <property type="match status" value="1"/>
</dbReference>
<dbReference type="Gene3D" id="3.40.50.720">
    <property type="entry name" value="NAD(P)-binding Rossmann-like Domain"/>
    <property type="match status" value="1"/>
</dbReference>
<gene>
    <name evidence="1" type="ORF">N7E81_04980</name>
</gene>
<keyword evidence="2" id="KW-1185">Reference proteome</keyword>
<organism evidence="1 2">
    <name type="scientific">Reichenbachiella carrageenanivorans</name>
    <dbReference type="NCBI Taxonomy" id="2979869"/>
    <lineage>
        <taxon>Bacteria</taxon>
        <taxon>Pseudomonadati</taxon>
        <taxon>Bacteroidota</taxon>
        <taxon>Cytophagia</taxon>
        <taxon>Cytophagales</taxon>
        <taxon>Reichenbachiellaceae</taxon>
        <taxon>Reichenbachiella</taxon>
    </lineage>
</organism>
<evidence type="ECO:0000313" key="1">
    <source>
        <dbReference type="EMBL" id="UXX80453.1"/>
    </source>
</evidence>
<accession>A0ABY6D2V9</accession>
<dbReference type="PANTHER" id="PTHR48079:SF6">
    <property type="entry name" value="NAD(P)-BINDING DOMAIN-CONTAINING PROTEIN-RELATED"/>
    <property type="match status" value="1"/>
</dbReference>